<dbReference type="Pfam" id="PF12843">
    <property type="entry name" value="QSregVF_b"/>
    <property type="match status" value="1"/>
</dbReference>
<evidence type="ECO:0000313" key="1">
    <source>
        <dbReference type="EMBL" id="QJA61262.1"/>
    </source>
</evidence>
<accession>A0A6M3KNA5</accession>
<organism evidence="2">
    <name type="scientific">viral metagenome</name>
    <dbReference type="NCBI Taxonomy" id="1070528"/>
    <lineage>
        <taxon>unclassified sequences</taxon>
        <taxon>metagenomes</taxon>
        <taxon>organismal metagenomes</taxon>
    </lineage>
</organism>
<dbReference type="AlphaFoldDB" id="A0A6M3KNA5"/>
<gene>
    <name evidence="2" type="ORF">MM415A00352_0007</name>
    <name evidence="1" type="ORF">MM415B00971_0021</name>
</gene>
<protein>
    <submittedName>
        <fullName evidence="2">Putative quorum-sensing-regulated virulence factor</fullName>
    </submittedName>
</protein>
<reference evidence="2" key="1">
    <citation type="submission" date="2020-03" db="EMBL/GenBank/DDBJ databases">
        <title>The deep terrestrial virosphere.</title>
        <authorList>
            <person name="Holmfeldt K."/>
            <person name="Nilsson E."/>
            <person name="Simone D."/>
            <person name="Lopez-Fernandez M."/>
            <person name="Wu X."/>
            <person name="de Brujin I."/>
            <person name="Lundin D."/>
            <person name="Andersson A."/>
            <person name="Bertilsson S."/>
            <person name="Dopson M."/>
        </authorList>
    </citation>
    <scope>NUCLEOTIDE SEQUENCE</scope>
    <source>
        <strain evidence="2">MM415A00352</strain>
        <strain evidence="1">MM415B00971</strain>
    </source>
</reference>
<sequence>MRMPYGRFKGQEIEDLPSSYLKWIAENWDEKSTTNKMICKAADEEWQFREKTNIHWEKDRI</sequence>
<evidence type="ECO:0000313" key="2">
    <source>
        <dbReference type="EMBL" id="QJA82905.1"/>
    </source>
</evidence>
<name>A0A6M3KNA5_9ZZZZ</name>
<dbReference type="EMBL" id="MT142499">
    <property type="protein sequence ID" value="QJA82905.1"/>
    <property type="molecule type" value="Genomic_DNA"/>
</dbReference>
<proteinExistence type="predicted"/>
<dbReference type="InterPro" id="IPR024530">
    <property type="entry name" value="QSregVF_b"/>
</dbReference>
<dbReference type="EMBL" id="MT141435">
    <property type="protein sequence ID" value="QJA61262.1"/>
    <property type="molecule type" value="Genomic_DNA"/>
</dbReference>